<proteinExistence type="predicted"/>
<dbReference type="Proteomes" id="UP001383192">
    <property type="component" value="Unassembled WGS sequence"/>
</dbReference>
<accession>A0AAW0D5H2</accession>
<name>A0AAW0D5H2_9AGAR</name>
<protein>
    <submittedName>
        <fullName evidence="2">Uncharacterized protein</fullName>
    </submittedName>
</protein>
<keyword evidence="3" id="KW-1185">Reference proteome</keyword>
<comment type="caution">
    <text evidence="2">The sequence shown here is derived from an EMBL/GenBank/DDBJ whole genome shotgun (WGS) entry which is preliminary data.</text>
</comment>
<feature type="compositionally biased region" description="Polar residues" evidence="1">
    <location>
        <begin position="152"/>
        <end position="166"/>
    </location>
</feature>
<feature type="compositionally biased region" description="Polar residues" evidence="1">
    <location>
        <begin position="8"/>
        <end position="21"/>
    </location>
</feature>
<feature type="compositionally biased region" description="Polar residues" evidence="1">
    <location>
        <begin position="211"/>
        <end position="225"/>
    </location>
</feature>
<feature type="compositionally biased region" description="Low complexity" evidence="1">
    <location>
        <begin position="22"/>
        <end position="31"/>
    </location>
</feature>
<feature type="region of interest" description="Disordered" evidence="1">
    <location>
        <begin position="111"/>
        <end position="309"/>
    </location>
</feature>
<feature type="compositionally biased region" description="Gly residues" evidence="1">
    <location>
        <begin position="276"/>
        <end position="290"/>
    </location>
</feature>
<gene>
    <name evidence="2" type="ORF">VNI00_006096</name>
</gene>
<organism evidence="2 3">
    <name type="scientific">Paramarasmius palmivorus</name>
    <dbReference type="NCBI Taxonomy" id="297713"/>
    <lineage>
        <taxon>Eukaryota</taxon>
        <taxon>Fungi</taxon>
        <taxon>Dikarya</taxon>
        <taxon>Basidiomycota</taxon>
        <taxon>Agaricomycotina</taxon>
        <taxon>Agaricomycetes</taxon>
        <taxon>Agaricomycetidae</taxon>
        <taxon>Agaricales</taxon>
        <taxon>Marasmiineae</taxon>
        <taxon>Marasmiaceae</taxon>
        <taxon>Paramarasmius</taxon>
    </lineage>
</organism>
<feature type="compositionally biased region" description="Acidic residues" evidence="1">
    <location>
        <begin position="265"/>
        <end position="275"/>
    </location>
</feature>
<evidence type="ECO:0000313" key="2">
    <source>
        <dbReference type="EMBL" id="KAK7047768.1"/>
    </source>
</evidence>
<evidence type="ECO:0000313" key="3">
    <source>
        <dbReference type="Proteomes" id="UP001383192"/>
    </source>
</evidence>
<evidence type="ECO:0000256" key="1">
    <source>
        <dbReference type="SAM" id="MobiDB-lite"/>
    </source>
</evidence>
<feature type="region of interest" description="Disordered" evidence="1">
    <location>
        <begin position="1"/>
        <end position="92"/>
    </location>
</feature>
<feature type="compositionally biased region" description="Low complexity" evidence="1">
    <location>
        <begin position="112"/>
        <end position="142"/>
    </location>
</feature>
<reference evidence="2 3" key="1">
    <citation type="submission" date="2024-01" db="EMBL/GenBank/DDBJ databases">
        <title>A draft genome for a cacao thread blight-causing isolate of Paramarasmius palmivorus.</title>
        <authorList>
            <person name="Baruah I.K."/>
            <person name="Bukari Y."/>
            <person name="Amoako-Attah I."/>
            <person name="Meinhardt L.W."/>
            <person name="Bailey B.A."/>
            <person name="Cohen S.P."/>
        </authorList>
    </citation>
    <scope>NUCLEOTIDE SEQUENCE [LARGE SCALE GENOMIC DNA]</scope>
    <source>
        <strain evidence="2 3">GH-12</strain>
    </source>
</reference>
<dbReference type="AlphaFoldDB" id="A0AAW0D5H2"/>
<feature type="compositionally biased region" description="Basic and acidic residues" evidence="1">
    <location>
        <begin position="249"/>
        <end position="258"/>
    </location>
</feature>
<feature type="compositionally biased region" description="Polar residues" evidence="1">
    <location>
        <begin position="36"/>
        <end position="54"/>
    </location>
</feature>
<sequence>MSPPLPSSAGTGNWQNGTGQPSHIHSSSSSHADMIPTSSFYDPDNISDQAQQYHAQRYQEWIDSYSGGQQQQQQQQHVQHHQPTPTAAGFSSTSFSFVHRLADGQSQYDSLQQPYSQQNSGGYGYYAQPTQNSYPQQQQPGGHYYTIDQVAPASNHSSQSPTSWTGHTEDTIHNASHPNPTPSPTTSSQTHDQYSQLQDHAAPAPKRTVVHVTTTPAASNPSQNRIAGGNGGKRKRAARKSPGASTSAPDRHTLDQKRSRYNADFTDEDSEDEDGVFGGGGISVGVGGLTGANSHNNIGNGRKGKMVRL</sequence>
<dbReference type="EMBL" id="JAYKXP010000018">
    <property type="protein sequence ID" value="KAK7047768.1"/>
    <property type="molecule type" value="Genomic_DNA"/>
</dbReference>